<reference evidence="1 2" key="1">
    <citation type="submission" date="2020-07" db="EMBL/GenBank/DDBJ databases">
        <title>Halophilic bacteria isolated from french cheeses.</title>
        <authorList>
            <person name="Kothe C.I."/>
            <person name="Farah-Kraiem B."/>
            <person name="Renault P."/>
            <person name="Dridi B."/>
        </authorList>
    </citation>
    <scope>NUCLEOTIDE SEQUENCE [LARGE SCALE GENOMIC DNA]</scope>
    <source>
        <strain evidence="1 2">FME14</strain>
    </source>
</reference>
<comment type="caution">
    <text evidence="1">The sequence shown here is derived from an EMBL/GenBank/DDBJ whole genome shotgun (WGS) entry which is preliminary data.</text>
</comment>
<name>A0ABR9FMA6_9GAMM</name>
<dbReference type="Proteomes" id="UP000707245">
    <property type="component" value="Unassembled WGS sequence"/>
</dbReference>
<evidence type="ECO:0000313" key="1">
    <source>
        <dbReference type="EMBL" id="MBE0457944.1"/>
    </source>
</evidence>
<protein>
    <recommendedName>
        <fullName evidence="3">HDOD domain-containing protein</fullName>
    </recommendedName>
</protein>
<evidence type="ECO:0008006" key="3">
    <source>
        <dbReference type="Google" id="ProtNLM"/>
    </source>
</evidence>
<accession>A0ABR9FMA6</accession>
<sequence>MDSPCAHDLASLFEKTHQALRFYHNKSQWPQIYPLLSQLAEQYYKLYSSHPNAMQAQLTLYLDTHGYTTNLVVNQCVIISALCRSLNYDSKITQLLICVCLTNYLCVQTQTNKLALRQPLNLQEKKQWQSRHQLAVKLLQSANVPTEHIAGILSRLNKYKQALLSTPKIMIYDGRTTLVALANIIAMNITYRTQDDHINIYKAVADIYIRTPNLFAQQALKALIAHLGPYLPGSLVHYHDQQLTYIGEDSRQRHLLIALNEQHKSKWYSVKAQLASNSKQRPSQDKRLLFSVWFNEHLALPVEALNAEKQQLLMLISQVKVQQEYSYSALARLLNHHPTTVELLREAVKPYNKEHLAGKDLRHCLSMVGLYNAPAIIQQVLFDQLVRHHAHPLMQHIQFRLQAIIRLLDLLISHDEHNQFEHLALPIYGYVNYLIEYCSTTISRKTLYEKQLKSDVSMPFAWLFGVTTYDSDQLTDYLLELLGDNPWTQALLDAEQQKKQHLSAEAQLWVAIKLIVTHVFQPDAKQSSWQTDTLERVLKRLNWQSSEQFYNELPSLGLSNSV</sequence>
<dbReference type="EMBL" id="RRZA01000029">
    <property type="protein sequence ID" value="MBE0457944.1"/>
    <property type="molecule type" value="Genomic_DNA"/>
</dbReference>
<proteinExistence type="predicted"/>
<evidence type="ECO:0000313" key="2">
    <source>
        <dbReference type="Proteomes" id="UP000707245"/>
    </source>
</evidence>
<gene>
    <name evidence="1" type="ORF">EI167_10880</name>
</gene>
<keyword evidence="2" id="KW-1185">Reference proteome</keyword>
<organism evidence="1 2">
    <name type="scientific">Pseudoalteromonas prydzensis</name>
    <dbReference type="NCBI Taxonomy" id="182141"/>
    <lineage>
        <taxon>Bacteria</taxon>
        <taxon>Pseudomonadati</taxon>
        <taxon>Pseudomonadota</taxon>
        <taxon>Gammaproteobacteria</taxon>
        <taxon>Alteromonadales</taxon>
        <taxon>Pseudoalteromonadaceae</taxon>
        <taxon>Pseudoalteromonas</taxon>
    </lineage>
</organism>
<dbReference type="RefSeq" id="WP_192541753.1">
    <property type="nucleotide sequence ID" value="NZ_RRZA01000029.1"/>
</dbReference>